<protein>
    <recommendedName>
        <fullName evidence="1">Mannosylglycerate hydrolase MGH1-like glycoside hydrolase domain-containing protein</fullName>
    </recommendedName>
</protein>
<proteinExistence type="predicted"/>
<dbReference type="EMBL" id="PVTY01000006">
    <property type="protein sequence ID" value="PRZ16759.1"/>
    <property type="molecule type" value="Genomic_DNA"/>
</dbReference>
<evidence type="ECO:0000259" key="1">
    <source>
        <dbReference type="Pfam" id="PF22422"/>
    </source>
</evidence>
<reference evidence="2 3" key="1">
    <citation type="submission" date="2018-03" db="EMBL/GenBank/DDBJ databases">
        <title>Comparative analysis of microorganisms from saline springs in Andes Mountain Range, Colombia.</title>
        <authorList>
            <person name="Rubin E."/>
        </authorList>
    </citation>
    <scope>NUCLEOTIDE SEQUENCE [LARGE SCALE GENOMIC DNA]</scope>
    <source>
        <strain evidence="2 3">CG 35</strain>
    </source>
</reference>
<name>A0A2T0YNQ3_9MICC</name>
<dbReference type="Gene3D" id="1.50.10.10">
    <property type="match status" value="1"/>
</dbReference>
<accession>A0A2T0YNQ3</accession>
<dbReference type="Pfam" id="PF22422">
    <property type="entry name" value="MGH1-like_GH"/>
    <property type="match status" value="1"/>
</dbReference>
<dbReference type="SUPFAM" id="SSF48208">
    <property type="entry name" value="Six-hairpin glycosidases"/>
    <property type="match status" value="1"/>
</dbReference>
<dbReference type="InterPro" id="IPR008928">
    <property type="entry name" value="6-hairpin_glycosidase_sf"/>
</dbReference>
<keyword evidence="3" id="KW-1185">Reference proteome</keyword>
<dbReference type="GO" id="GO:0005975">
    <property type="term" value="P:carbohydrate metabolic process"/>
    <property type="evidence" value="ECO:0007669"/>
    <property type="project" value="InterPro"/>
</dbReference>
<dbReference type="RefSeq" id="WP_106122621.1">
    <property type="nucleotide sequence ID" value="NZ_PVTY01000006.1"/>
</dbReference>
<comment type="caution">
    <text evidence="2">The sequence shown here is derived from an EMBL/GenBank/DDBJ whole genome shotgun (WGS) entry which is preliminary data.</text>
</comment>
<dbReference type="AlphaFoldDB" id="A0A2T0YNQ3"/>
<evidence type="ECO:0000313" key="3">
    <source>
        <dbReference type="Proteomes" id="UP000238217"/>
    </source>
</evidence>
<gene>
    <name evidence="2" type="ORF">BCL67_10679</name>
</gene>
<dbReference type="OrthoDB" id="7936679at2"/>
<feature type="domain" description="Mannosylglycerate hydrolase MGH1-like glycoside hydrolase" evidence="1">
    <location>
        <begin position="93"/>
        <end position="403"/>
    </location>
</feature>
<organism evidence="2 3">
    <name type="scientific">Nesterenkonia sandarakina</name>
    <dbReference type="NCBI Taxonomy" id="272918"/>
    <lineage>
        <taxon>Bacteria</taxon>
        <taxon>Bacillati</taxon>
        <taxon>Actinomycetota</taxon>
        <taxon>Actinomycetes</taxon>
        <taxon>Micrococcales</taxon>
        <taxon>Micrococcaceae</taxon>
        <taxon>Nesterenkonia</taxon>
    </lineage>
</organism>
<evidence type="ECO:0000313" key="2">
    <source>
        <dbReference type="EMBL" id="PRZ16759.1"/>
    </source>
</evidence>
<dbReference type="InterPro" id="IPR054491">
    <property type="entry name" value="MGH1-like_GH"/>
</dbReference>
<dbReference type="InterPro" id="IPR012341">
    <property type="entry name" value="6hp_glycosidase-like_sf"/>
</dbReference>
<sequence length="550" mass="59929">MTAIDDALVRLRTAAPAPMKAGLTGVLAGQLGSSGVGFAALGGPLEDRWHQALTELEQCIRPLGDSMPVLNEGGVYAGSWIESTGTINTEVLSRLAPRTAKETFALFARHQRGDGLIPYKVTADGPGFSQIQIVTPLARSVWNHYELHRGTEDADHGWLRLMYQAMVRYDAWLATNRDTRGTGCVEAFCTFDTGHDLSPRFWFAPERCLHGDAAQCDPEAALVPYLAPDLTANVACQRRYLAKIAGELGEDADSWEDKARASVKALFEQCYDEQDGTFYDVDSQGNRVRVVSDVLMRVLASEIGDAEFFAVALQRYILNTAHFLSHYGFTSVSISDPRFDGDHTRNSWAGPVNFLTQIRAPHAFEHHGRSAELATVTRPLLGALALADRFPQCIDPWSGSAGFTTAYSPAILWLLDTVERSCGIEPRPDGTLSFTSLAPTRLDHGAAADATAYSRTVAGAHYELAADDHQTLVCRDAQEHMRFPRGWRVITDRGGLPTQVIGMTTSAARGTLSAGGKTLELSLDPNERVELVDLEVSARHTPGYTPPRAG</sequence>
<dbReference type="Proteomes" id="UP000238217">
    <property type="component" value="Unassembled WGS sequence"/>
</dbReference>